<feature type="non-terminal residue" evidence="3">
    <location>
        <position position="1"/>
    </location>
</feature>
<evidence type="ECO:0008006" key="5">
    <source>
        <dbReference type="Google" id="ProtNLM"/>
    </source>
</evidence>
<feature type="chain" id="PRO_5039918141" description="THH1/TOM1/TOM3 domain-containing protein" evidence="2">
    <location>
        <begin position="17"/>
        <end position="207"/>
    </location>
</feature>
<gene>
    <name evidence="3" type="ORF">KIPB_007691</name>
</gene>
<protein>
    <recommendedName>
        <fullName evidence="5">THH1/TOM1/TOM3 domain-containing protein</fullName>
    </recommendedName>
</protein>
<proteinExistence type="predicted"/>
<feature type="signal peptide" evidence="2">
    <location>
        <begin position="1"/>
        <end position="16"/>
    </location>
</feature>
<feature type="transmembrane region" description="Helical" evidence="1">
    <location>
        <begin position="145"/>
        <end position="167"/>
    </location>
</feature>
<evidence type="ECO:0000256" key="1">
    <source>
        <dbReference type="SAM" id="Phobius"/>
    </source>
</evidence>
<name>A0A9K3GKW2_9EUKA</name>
<keyword evidence="1" id="KW-0812">Transmembrane</keyword>
<keyword evidence="2" id="KW-0732">Signal</keyword>
<evidence type="ECO:0000313" key="3">
    <source>
        <dbReference type="EMBL" id="GIQ85935.1"/>
    </source>
</evidence>
<reference evidence="3 4" key="1">
    <citation type="journal article" date="2018" name="PLoS ONE">
        <title>The draft genome of Kipferlia bialata reveals reductive genome evolution in fornicate parasites.</title>
        <authorList>
            <person name="Tanifuji G."/>
            <person name="Takabayashi S."/>
            <person name="Kume K."/>
            <person name="Takagi M."/>
            <person name="Nakayama T."/>
            <person name="Kamikawa R."/>
            <person name="Inagaki Y."/>
            <person name="Hashimoto T."/>
        </authorList>
    </citation>
    <scope>NUCLEOTIDE SEQUENCE [LARGE SCALE GENOMIC DNA]</scope>
    <source>
        <strain evidence="3">NY0173</strain>
    </source>
</reference>
<keyword evidence="1" id="KW-1133">Transmembrane helix</keyword>
<dbReference type="EMBL" id="BDIP01002219">
    <property type="protein sequence ID" value="GIQ85935.1"/>
    <property type="molecule type" value="Genomic_DNA"/>
</dbReference>
<accession>A0A9K3GKW2</accession>
<sequence>WTTLSRVSMALAMVLALCSAPATVYFRYIQAFRGYVWPTTFMVLQKASIVYCGLVILGGLGVMTYNTIVYVGIYNKGLDAFLAAGGFTSAYEALYEYRFLWFQLYSCLDLGVMTLAFVSYGCAESVTVTFIWLCLNTDHVSYDALTYSASVSLLLEAIALGTVLYPFQARQTQAVKKEVEGSIRLQDMMLQETRVRTGSVGAVSHYV</sequence>
<feature type="transmembrane region" description="Helical" evidence="1">
    <location>
        <begin position="6"/>
        <end position="28"/>
    </location>
</feature>
<organism evidence="3 4">
    <name type="scientific">Kipferlia bialata</name>
    <dbReference type="NCBI Taxonomy" id="797122"/>
    <lineage>
        <taxon>Eukaryota</taxon>
        <taxon>Metamonada</taxon>
        <taxon>Carpediemonas-like organisms</taxon>
        <taxon>Kipferlia</taxon>
    </lineage>
</organism>
<evidence type="ECO:0000313" key="4">
    <source>
        <dbReference type="Proteomes" id="UP000265618"/>
    </source>
</evidence>
<feature type="transmembrane region" description="Helical" evidence="1">
    <location>
        <begin position="49"/>
        <end position="74"/>
    </location>
</feature>
<dbReference type="Proteomes" id="UP000265618">
    <property type="component" value="Unassembled WGS sequence"/>
</dbReference>
<comment type="caution">
    <text evidence="3">The sequence shown here is derived from an EMBL/GenBank/DDBJ whole genome shotgun (WGS) entry which is preliminary data.</text>
</comment>
<keyword evidence="4" id="KW-1185">Reference proteome</keyword>
<dbReference type="AlphaFoldDB" id="A0A9K3GKW2"/>
<evidence type="ECO:0000256" key="2">
    <source>
        <dbReference type="SAM" id="SignalP"/>
    </source>
</evidence>
<keyword evidence="1" id="KW-0472">Membrane</keyword>